<dbReference type="GO" id="GO:0061630">
    <property type="term" value="F:ubiquitin protein ligase activity"/>
    <property type="evidence" value="ECO:0007669"/>
    <property type="project" value="UniProtKB-EC"/>
</dbReference>
<protein>
    <recommendedName>
        <fullName evidence="2">RING-type E3 ubiquitin transferase</fullName>
        <ecNumber evidence="2">2.3.2.27</ecNumber>
    </recommendedName>
</protein>
<sequence length="64" mass="7409">MEEPGRSMASKDHCLICWNTLSNAALTMTCLHRFCFSCIRWWAEINPECPLCRGTGRDWRSLMA</sequence>
<dbReference type="InterPro" id="IPR017907">
    <property type="entry name" value="Znf_RING_CS"/>
</dbReference>
<evidence type="ECO:0000256" key="6">
    <source>
        <dbReference type="ARBA" id="ARBA00022833"/>
    </source>
</evidence>
<keyword evidence="8" id="KW-0804">Transcription</keyword>
<evidence type="ECO:0000256" key="4">
    <source>
        <dbReference type="ARBA" id="ARBA00022723"/>
    </source>
</evidence>
<keyword evidence="4" id="KW-0479">Metal-binding</keyword>
<name>A0A8C8AF83_9STRI</name>
<comment type="catalytic activity">
    <reaction evidence="1">
        <text>S-ubiquitinyl-[E2 ubiquitin-conjugating enzyme]-L-cysteine + [acceptor protein]-L-lysine = [E2 ubiquitin-conjugating enzyme]-L-cysteine + N(6)-ubiquitinyl-[acceptor protein]-L-lysine.</text>
        <dbReference type="EC" id="2.3.2.27"/>
    </reaction>
</comment>
<dbReference type="GO" id="GO:0006513">
    <property type="term" value="P:protein monoubiquitination"/>
    <property type="evidence" value="ECO:0007669"/>
    <property type="project" value="TreeGrafter"/>
</dbReference>
<evidence type="ECO:0000256" key="3">
    <source>
        <dbReference type="ARBA" id="ARBA00022679"/>
    </source>
</evidence>
<reference evidence="11" key="1">
    <citation type="submission" date="2025-08" db="UniProtKB">
        <authorList>
            <consortium name="Ensembl"/>
        </authorList>
    </citation>
    <scope>IDENTIFICATION</scope>
</reference>
<evidence type="ECO:0000259" key="10">
    <source>
        <dbReference type="PROSITE" id="PS50089"/>
    </source>
</evidence>
<dbReference type="AlphaFoldDB" id="A0A8C8AF83"/>
<keyword evidence="3" id="KW-0808">Transferase</keyword>
<dbReference type="GO" id="GO:0000209">
    <property type="term" value="P:protein polyubiquitination"/>
    <property type="evidence" value="ECO:0007669"/>
    <property type="project" value="TreeGrafter"/>
</dbReference>
<evidence type="ECO:0000256" key="7">
    <source>
        <dbReference type="ARBA" id="ARBA00023015"/>
    </source>
</evidence>
<dbReference type="Ensembl" id="ENSOSUT00000005678.1">
    <property type="protein sequence ID" value="ENSOSUP00000005478.1"/>
    <property type="gene ID" value="ENSOSUG00000004079.1"/>
</dbReference>
<dbReference type="PROSITE" id="PS00518">
    <property type="entry name" value="ZF_RING_1"/>
    <property type="match status" value="1"/>
</dbReference>
<dbReference type="GO" id="GO:0008270">
    <property type="term" value="F:zinc ion binding"/>
    <property type="evidence" value="ECO:0007669"/>
    <property type="project" value="UniProtKB-KW"/>
</dbReference>
<evidence type="ECO:0000256" key="1">
    <source>
        <dbReference type="ARBA" id="ARBA00000900"/>
    </source>
</evidence>
<evidence type="ECO:0000256" key="5">
    <source>
        <dbReference type="ARBA" id="ARBA00022771"/>
    </source>
</evidence>
<dbReference type="SMART" id="SM00184">
    <property type="entry name" value="RING"/>
    <property type="match status" value="1"/>
</dbReference>
<accession>A0A8C8AF83</accession>
<proteinExistence type="predicted"/>
<dbReference type="PANTHER" id="PTHR46077">
    <property type="entry name" value="E3 UBIQUITIN-PROTEIN LIGASE TOPORS"/>
    <property type="match status" value="1"/>
</dbReference>
<evidence type="ECO:0000256" key="2">
    <source>
        <dbReference type="ARBA" id="ARBA00012483"/>
    </source>
</evidence>
<dbReference type="Gene3D" id="3.30.40.10">
    <property type="entry name" value="Zinc/RING finger domain, C3HC4 (zinc finger)"/>
    <property type="match status" value="1"/>
</dbReference>
<dbReference type="Pfam" id="PF00097">
    <property type="entry name" value="zf-C3HC4"/>
    <property type="match status" value="1"/>
</dbReference>
<dbReference type="PROSITE" id="PS50089">
    <property type="entry name" value="ZF_RING_2"/>
    <property type="match status" value="1"/>
</dbReference>
<organism evidence="11 12">
    <name type="scientific">Otus sunia</name>
    <name type="common">Oriental scops-owl</name>
    <dbReference type="NCBI Taxonomy" id="257818"/>
    <lineage>
        <taxon>Eukaryota</taxon>
        <taxon>Metazoa</taxon>
        <taxon>Chordata</taxon>
        <taxon>Craniata</taxon>
        <taxon>Vertebrata</taxon>
        <taxon>Euteleostomi</taxon>
        <taxon>Archelosauria</taxon>
        <taxon>Archosauria</taxon>
        <taxon>Dinosauria</taxon>
        <taxon>Saurischia</taxon>
        <taxon>Theropoda</taxon>
        <taxon>Coelurosauria</taxon>
        <taxon>Aves</taxon>
        <taxon>Neognathae</taxon>
        <taxon>Neoaves</taxon>
        <taxon>Telluraves</taxon>
        <taxon>Strigiformes</taxon>
        <taxon>Strigidae</taxon>
        <taxon>Otus</taxon>
    </lineage>
</organism>
<keyword evidence="12" id="KW-1185">Reference proteome</keyword>
<dbReference type="InterPro" id="IPR001841">
    <property type="entry name" value="Znf_RING"/>
</dbReference>
<keyword evidence="5 9" id="KW-0863">Zinc-finger</keyword>
<dbReference type="InterPro" id="IPR018957">
    <property type="entry name" value="Znf_C3HC4_RING-type"/>
</dbReference>
<dbReference type="Proteomes" id="UP000694552">
    <property type="component" value="Unplaced"/>
</dbReference>
<feature type="domain" description="RING-type" evidence="10">
    <location>
        <begin position="14"/>
        <end position="53"/>
    </location>
</feature>
<dbReference type="EC" id="2.3.2.27" evidence="2"/>
<evidence type="ECO:0000256" key="8">
    <source>
        <dbReference type="ARBA" id="ARBA00023163"/>
    </source>
</evidence>
<evidence type="ECO:0000313" key="12">
    <source>
        <dbReference type="Proteomes" id="UP000694552"/>
    </source>
</evidence>
<keyword evidence="6" id="KW-0862">Zinc</keyword>
<dbReference type="InterPro" id="IPR013083">
    <property type="entry name" value="Znf_RING/FYVE/PHD"/>
</dbReference>
<evidence type="ECO:0000313" key="11">
    <source>
        <dbReference type="Ensembl" id="ENSOSUP00000005478.1"/>
    </source>
</evidence>
<evidence type="ECO:0000256" key="9">
    <source>
        <dbReference type="PROSITE-ProRule" id="PRU00175"/>
    </source>
</evidence>
<dbReference type="SUPFAM" id="SSF57850">
    <property type="entry name" value="RING/U-box"/>
    <property type="match status" value="1"/>
</dbReference>
<dbReference type="PANTHER" id="PTHR46077:SF1">
    <property type="entry name" value="TOP1 BINDING ARGININE_SERINE RICH PROTEIN, E3 UBIQUITIN LIGASE"/>
    <property type="match status" value="1"/>
</dbReference>
<keyword evidence="7" id="KW-0805">Transcription regulation</keyword>
<reference evidence="11" key="2">
    <citation type="submission" date="2025-09" db="UniProtKB">
        <authorList>
            <consortium name="Ensembl"/>
        </authorList>
    </citation>
    <scope>IDENTIFICATION</scope>
</reference>